<dbReference type="GO" id="GO:0004222">
    <property type="term" value="F:metalloendopeptidase activity"/>
    <property type="evidence" value="ECO:0007669"/>
    <property type="project" value="TreeGrafter"/>
</dbReference>
<sequence>MGTRQHRTKGWVIFAAFCAVLFCVAALRACAAKAAPEGCSLKRVRPAQTACFPLGTTAWRVSDAYGWRTDPITGEEAFHRGTDLACSEGTLVLAAMDGVVIAARRSATYGNYLCLSHSGGQETLYAHLQYLFVRAGEVVQAGQPLGTAGETGRSTGAHLHFELLEQGVRYDAGALLGLP</sequence>
<gene>
    <name evidence="3" type="ORF">C4N26_05175</name>
</gene>
<feature type="domain" description="M23ase beta-sheet core" evidence="2">
    <location>
        <begin position="78"/>
        <end position="171"/>
    </location>
</feature>
<accession>A0A329U091</accession>
<dbReference type="CDD" id="cd12797">
    <property type="entry name" value="M23_peptidase"/>
    <property type="match status" value="1"/>
</dbReference>
<dbReference type="RefSeq" id="WP_158400682.1">
    <property type="nucleotide sequence ID" value="NZ_PRLB01000003.1"/>
</dbReference>
<keyword evidence="1" id="KW-0732">Signal</keyword>
<dbReference type="Gene3D" id="2.70.70.10">
    <property type="entry name" value="Glucose Permease (Domain IIA)"/>
    <property type="match status" value="1"/>
</dbReference>
<organism evidence="3 4">
    <name type="scientific">Faecalibacterium prausnitzii</name>
    <dbReference type="NCBI Taxonomy" id="853"/>
    <lineage>
        <taxon>Bacteria</taxon>
        <taxon>Bacillati</taxon>
        <taxon>Bacillota</taxon>
        <taxon>Clostridia</taxon>
        <taxon>Eubacteriales</taxon>
        <taxon>Oscillospiraceae</taxon>
        <taxon>Faecalibacterium</taxon>
    </lineage>
</organism>
<dbReference type="InterPro" id="IPR011055">
    <property type="entry name" value="Dup_hybrid_motif"/>
</dbReference>
<dbReference type="InterPro" id="IPR050570">
    <property type="entry name" value="Cell_wall_metabolism_enzyme"/>
</dbReference>
<evidence type="ECO:0000313" key="4">
    <source>
        <dbReference type="Proteomes" id="UP000251144"/>
    </source>
</evidence>
<evidence type="ECO:0000313" key="3">
    <source>
        <dbReference type="EMBL" id="RAW54779.1"/>
    </source>
</evidence>
<dbReference type="SUPFAM" id="SSF51261">
    <property type="entry name" value="Duplicated hybrid motif"/>
    <property type="match status" value="1"/>
</dbReference>
<dbReference type="Pfam" id="PF01551">
    <property type="entry name" value="Peptidase_M23"/>
    <property type="match status" value="1"/>
</dbReference>
<protein>
    <submittedName>
        <fullName evidence="3">M23 family peptidase</fullName>
    </submittedName>
</protein>
<comment type="caution">
    <text evidence="3">The sequence shown here is derived from an EMBL/GenBank/DDBJ whole genome shotgun (WGS) entry which is preliminary data.</text>
</comment>
<feature type="signal peptide" evidence="1">
    <location>
        <begin position="1"/>
        <end position="34"/>
    </location>
</feature>
<dbReference type="AlphaFoldDB" id="A0A329U091"/>
<reference evidence="3 4" key="1">
    <citation type="submission" date="2018-02" db="EMBL/GenBank/DDBJ databases">
        <title>Complete genome sequencing of Faecalibacterium prausnitzii strains isolated from the human gut.</title>
        <authorList>
            <person name="Fitzgerald B.C."/>
            <person name="Shkoporov A.N."/>
            <person name="Ross P.R."/>
            <person name="Hill C."/>
        </authorList>
    </citation>
    <scope>NUCLEOTIDE SEQUENCE [LARGE SCALE GENOMIC DNA]</scope>
    <source>
        <strain evidence="3 4">APC942/32-1</strain>
    </source>
</reference>
<dbReference type="PANTHER" id="PTHR21666">
    <property type="entry name" value="PEPTIDASE-RELATED"/>
    <property type="match status" value="1"/>
</dbReference>
<evidence type="ECO:0000259" key="2">
    <source>
        <dbReference type="Pfam" id="PF01551"/>
    </source>
</evidence>
<dbReference type="InterPro" id="IPR016047">
    <property type="entry name" value="M23ase_b-sheet_dom"/>
</dbReference>
<name>A0A329U091_9FIRM</name>
<dbReference type="PANTHER" id="PTHR21666:SF270">
    <property type="entry name" value="MUREIN HYDROLASE ACTIVATOR ENVC"/>
    <property type="match status" value="1"/>
</dbReference>
<dbReference type="OrthoDB" id="5623881at2"/>
<feature type="chain" id="PRO_5016409323" evidence="1">
    <location>
        <begin position="35"/>
        <end position="179"/>
    </location>
</feature>
<dbReference type="EMBL" id="PRLB01000003">
    <property type="protein sequence ID" value="RAW54779.1"/>
    <property type="molecule type" value="Genomic_DNA"/>
</dbReference>
<proteinExistence type="predicted"/>
<dbReference type="Proteomes" id="UP000251144">
    <property type="component" value="Unassembled WGS sequence"/>
</dbReference>
<evidence type="ECO:0000256" key="1">
    <source>
        <dbReference type="SAM" id="SignalP"/>
    </source>
</evidence>